<feature type="region of interest" description="Disordered" evidence="1">
    <location>
        <begin position="210"/>
        <end position="233"/>
    </location>
</feature>
<organism evidence="2 3">
    <name type="scientific">Mycolicibacter acidiphilus</name>
    <dbReference type="NCBI Taxonomy" id="2835306"/>
    <lineage>
        <taxon>Bacteria</taxon>
        <taxon>Bacillati</taxon>
        <taxon>Actinomycetota</taxon>
        <taxon>Actinomycetes</taxon>
        <taxon>Mycobacteriales</taxon>
        <taxon>Mycobacteriaceae</taxon>
        <taxon>Mycolicibacter</taxon>
    </lineage>
</organism>
<gene>
    <name evidence="2" type="ORF">KIH27_15915</name>
</gene>
<sequence>MIEMTQQNPPFVAALNVTPRNISVSRYIEGETPKTLVIPMPEQADGDKNINGVCTSTAANAQIVVKNVIARGTPTLVVMSKLILTDESKDPSGPRRALLWWEIASAFTELGIPIAEISPTTVQQWLTGRYNPGMKGFSITADNVCRIWNDIPKAKENFVYYVVAQAAAGAFLLGWDTPVEVSDARLGYFKKRAVSLPPGLDVPKESGVWKARNHDHRNGKDVLSPSVLTGAGA</sequence>
<proteinExistence type="predicted"/>
<comment type="caution">
    <text evidence="2">The sequence shown here is derived from an EMBL/GenBank/DDBJ whole genome shotgun (WGS) entry which is preliminary data.</text>
</comment>
<dbReference type="InterPro" id="IPR036397">
    <property type="entry name" value="RNaseH_sf"/>
</dbReference>
<dbReference type="Proteomes" id="UP001519535">
    <property type="component" value="Unassembled WGS sequence"/>
</dbReference>
<evidence type="ECO:0000256" key="1">
    <source>
        <dbReference type="SAM" id="MobiDB-lite"/>
    </source>
</evidence>
<evidence type="ECO:0000313" key="2">
    <source>
        <dbReference type="EMBL" id="MBS9535074.1"/>
    </source>
</evidence>
<dbReference type="Gene3D" id="3.30.420.10">
    <property type="entry name" value="Ribonuclease H-like superfamily/Ribonuclease H"/>
    <property type="match status" value="1"/>
</dbReference>
<name>A0ABS5RND4_9MYCO</name>
<reference evidence="2 3" key="1">
    <citation type="submission" date="2021-05" db="EMBL/GenBank/DDBJ databases">
        <title>Mycobacterium acidophilum sp. nov., an extremely acid-tolerant member of the genus Mycobacterium.</title>
        <authorList>
            <person name="Xia J."/>
        </authorList>
    </citation>
    <scope>NUCLEOTIDE SEQUENCE [LARGE SCALE GENOMIC DNA]</scope>
    <source>
        <strain evidence="2 3">M1</strain>
    </source>
</reference>
<dbReference type="EMBL" id="JAHCLR010000035">
    <property type="protein sequence ID" value="MBS9535074.1"/>
    <property type="molecule type" value="Genomic_DNA"/>
</dbReference>
<keyword evidence="3" id="KW-1185">Reference proteome</keyword>
<protein>
    <submittedName>
        <fullName evidence="2">Uncharacterized protein</fullName>
    </submittedName>
</protein>
<evidence type="ECO:0000313" key="3">
    <source>
        <dbReference type="Proteomes" id="UP001519535"/>
    </source>
</evidence>
<dbReference type="RefSeq" id="WP_214093938.1">
    <property type="nucleotide sequence ID" value="NZ_JAHCLR010000035.1"/>
</dbReference>
<accession>A0ABS5RND4</accession>